<proteinExistence type="predicted"/>
<dbReference type="Pfam" id="PF07883">
    <property type="entry name" value="Cupin_2"/>
    <property type="match status" value="1"/>
</dbReference>
<dbReference type="Gene3D" id="2.60.120.10">
    <property type="entry name" value="Jelly Rolls"/>
    <property type="match status" value="1"/>
</dbReference>
<dbReference type="SUPFAM" id="SSF51182">
    <property type="entry name" value="RmlC-like cupins"/>
    <property type="match status" value="1"/>
</dbReference>
<organism evidence="2 3">
    <name type="scientific">Aquicella siphonis</name>
    <dbReference type="NCBI Taxonomy" id="254247"/>
    <lineage>
        <taxon>Bacteria</taxon>
        <taxon>Pseudomonadati</taxon>
        <taxon>Pseudomonadota</taxon>
        <taxon>Gammaproteobacteria</taxon>
        <taxon>Legionellales</taxon>
        <taxon>Coxiellaceae</taxon>
        <taxon>Aquicella</taxon>
    </lineage>
</organism>
<gene>
    <name evidence="2" type="ORF">AQUSIP_25450</name>
</gene>
<evidence type="ECO:0000313" key="3">
    <source>
        <dbReference type="Proteomes" id="UP000324194"/>
    </source>
</evidence>
<dbReference type="InterPro" id="IPR011051">
    <property type="entry name" value="RmlC_Cupin_sf"/>
</dbReference>
<evidence type="ECO:0000313" key="2">
    <source>
        <dbReference type="EMBL" id="VVC77218.1"/>
    </source>
</evidence>
<dbReference type="Proteomes" id="UP000324194">
    <property type="component" value="Chromosome 2"/>
</dbReference>
<dbReference type="AlphaFoldDB" id="A0A5E4PKY7"/>
<dbReference type="InterPro" id="IPR014710">
    <property type="entry name" value="RmlC-like_jellyroll"/>
</dbReference>
<evidence type="ECO:0000259" key="1">
    <source>
        <dbReference type="Pfam" id="PF07883"/>
    </source>
</evidence>
<keyword evidence="3" id="KW-1185">Reference proteome</keyword>
<dbReference type="InterPro" id="IPR013096">
    <property type="entry name" value="Cupin_2"/>
</dbReference>
<dbReference type="EMBL" id="LR699120">
    <property type="protein sequence ID" value="VVC77218.1"/>
    <property type="molecule type" value="Genomic_DNA"/>
</dbReference>
<name>A0A5E4PKY7_9COXI</name>
<sequence length="112" mass="13151">MPENTPIREPRLHLQERDLIAQGVDVRMFGFVENVRPPFHAARFEVLPGCRTPLDQHSVQECWIILKGSGLLEHEGRQYPVMESDIFYFASFERHTLINDRDRAITVLSIYW</sequence>
<accession>A0A5E4PKY7</accession>
<dbReference type="RefSeq" id="WP_172622888.1">
    <property type="nucleotide sequence ID" value="NZ_LR699120.1"/>
</dbReference>
<feature type="domain" description="Cupin type-2" evidence="1">
    <location>
        <begin position="43"/>
        <end position="111"/>
    </location>
</feature>
<protein>
    <recommendedName>
        <fullName evidence="1">Cupin type-2 domain-containing protein</fullName>
    </recommendedName>
</protein>
<dbReference type="KEGG" id="asip:AQUSIP_25450"/>
<reference evidence="2 3" key="1">
    <citation type="submission" date="2019-08" db="EMBL/GenBank/DDBJ databases">
        <authorList>
            <person name="Guy L."/>
        </authorList>
    </citation>
    <scope>NUCLEOTIDE SEQUENCE [LARGE SCALE GENOMIC DNA]</scope>
    <source>
        <strain evidence="2 3">SGT-108</strain>
    </source>
</reference>